<dbReference type="AlphaFoldDB" id="A0AAV3YWV1"/>
<keyword evidence="3" id="KW-1185">Reference proteome</keyword>
<feature type="compositionally biased region" description="Basic and acidic residues" evidence="1">
    <location>
        <begin position="26"/>
        <end position="35"/>
    </location>
</feature>
<protein>
    <submittedName>
        <fullName evidence="2">Uncharacterized protein</fullName>
    </submittedName>
</protein>
<feature type="region of interest" description="Disordered" evidence="1">
    <location>
        <begin position="57"/>
        <end position="94"/>
    </location>
</feature>
<accession>A0AAV3YWV1</accession>
<name>A0AAV3YWV1_9GAST</name>
<feature type="region of interest" description="Disordered" evidence="1">
    <location>
        <begin position="1"/>
        <end position="35"/>
    </location>
</feature>
<reference evidence="2 3" key="1">
    <citation type="journal article" date="2021" name="Elife">
        <title>Chloroplast acquisition without the gene transfer in kleptoplastic sea slugs, Plakobranchus ocellatus.</title>
        <authorList>
            <person name="Maeda T."/>
            <person name="Takahashi S."/>
            <person name="Yoshida T."/>
            <person name="Shimamura S."/>
            <person name="Takaki Y."/>
            <person name="Nagai Y."/>
            <person name="Toyoda A."/>
            <person name="Suzuki Y."/>
            <person name="Arimoto A."/>
            <person name="Ishii H."/>
            <person name="Satoh N."/>
            <person name="Nishiyama T."/>
            <person name="Hasebe M."/>
            <person name="Maruyama T."/>
            <person name="Minagawa J."/>
            <person name="Obokata J."/>
            <person name="Shigenobu S."/>
        </authorList>
    </citation>
    <scope>NUCLEOTIDE SEQUENCE [LARGE SCALE GENOMIC DNA]</scope>
</reference>
<sequence>MASKLTLKSPGGSLIGGPGDLPSCESKGRQESKGKETCNAVCGEINLRSCSWFPHAPSSPQKGDLRLSGPPSEQGAGSGAQTRDRVPADATDATTPLGSRLSKCMFRQYGSFKMLKMRCRN</sequence>
<evidence type="ECO:0000256" key="1">
    <source>
        <dbReference type="SAM" id="MobiDB-lite"/>
    </source>
</evidence>
<evidence type="ECO:0000313" key="3">
    <source>
        <dbReference type="Proteomes" id="UP000735302"/>
    </source>
</evidence>
<comment type="caution">
    <text evidence="2">The sequence shown here is derived from an EMBL/GenBank/DDBJ whole genome shotgun (WGS) entry which is preliminary data.</text>
</comment>
<dbReference type="EMBL" id="BLXT01001552">
    <property type="protein sequence ID" value="GFN86646.1"/>
    <property type="molecule type" value="Genomic_DNA"/>
</dbReference>
<evidence type="ECO:0000313" key="2">
    <source>
        <dbReference type="EMBL" id="GFN86646.1"/>
    </source>
</evidence>
<gene>
    <name evidence="2" type="ORF">PoB_001315200</name>
</gene>
<dbReference type="Proteomes" id="UP000735302">
    <property type="component" value="Unassembled WGS sequence"/>
</dbReference>
<proteinExistence type="predicted"/>
<organism evidence="2 3">
    <name type="scientific">Plakobranchus ocellatus</name>
    <dbReference type="NCBI Taxonomy" id="259542"/>
    <lineage>
        <taxon>Eukaryota</taxon>
        <taxon>Metazoa</taxon>
        <taxon>Spiralia</taxon>
        <taxon>Lophotrochozoa</taxon>
        <taxon>Mollusca</taxon>
        <taxon>Gastropoda</taxon>
        <taxon>Heterobranchia</taxon>
        <taxon>Euthyneura</taxon>
        <taxon>Panpulmonata</taxon>
        <taxon>Sacoglossa</taxon>
        <taxon>Placobranchoidea</taxon>
        <taxon>Plakobranchidae</taxon>
        <taxon>Plakobranchus</taxon>
    </lineage>
</organism>